<keyword evidence="3" id="KW-1185">Reference proteome</keyword>
<accession>A0A8W8LDL5</accession>
<evidence type="ECO:0000313" key="3">
    <source>
        <dbReference type="Proteomes" id="UP000005408"/>
    </source>
</evidence>
<reference evidence="2" key="1">
    <citation type="submission" date="2022-08" db="UniProtKB">
        <authorList>
            <consortium name="EnsemblMetazoa"/>
        </authorList>
    </citation>
    <scope>IDENTIFICATION</scope>
    <source>
        <strain evidence="2">05x7-T-G4-1.051#20</strain>
    </source>
</reference>
<feature type="region of interest" description="Disordered" evidence="1">
    <location>
        <begin position="210"/>
        <end position="232"/>
    </location>
</feature>
<evidence type="ECO:0000313" key="2">
    <source>
        <dbReference type="EnsemblMetazoa" id="G2759.1:cds"/>
    </source>
</evidence>
<proteinExistence type="predicted"/>
<sequence length="558" mass="61107">MPNLFTSHKQGDNNEIVASNAAAIPSFASKDEDTNFNRDKARKKKTNKIPKNSIMNCVVSYDTDGNTVISKDDEIGDGLITPKCPENKGDVHESGHSAKKEDRNEMVGYNSTENKAVEIELNNFEKIGRLLLTNEHDNKMKYIQDPCNQSRDLSNFTKYPCDHSKYLCDRSKDPCNRSKDLQVNKVHGDDSQVAENDVDDLRVTKNTELNADTDDPHAKTMHQGPVPNNKHIYIKPPRFIKKENEKKLTNQMKIGPRLIEGTPETKTTASDLPQCLVTTTASSTPSFAIPKIPPPACNVSSSIMPPFATPNIPPPSCNVSSSNIPPYAPSTYIPDNSGLPYMHFWPYQLTASPSTTLLNATNYSTTTPSTHTVSYSTNAPSYQTVQALSSMGPPMATSPIPTANHGLVSPQSLTQIPPKFDFPPPFIPTTTPSLPDNQSLHLPPNFPPMPQQLTERQLQHPVVSVPIVPRNSQHNMFVPPVAYPSLPSPNVNYPFQTQPVFVIGYFFNPNTCIPKVAASPVQTSIPSDCNRVYVAGSNTISHDGSNGSTCVLPAATSS</sequence>
<dbReference type="AlphaFoldDB" id="A0A8W8LDL5"/>
<protein>
    <submittedName>
        <fullName evidence="2">Uncharacterized protein</fullName>
    </submittedName>
</protein>
<feature type="region of interest" description="Disordered" evidence="1">
    <location>
        <begin position="80"/>
        <end position="103"/>
    </location>
</feature>
<dbReference type="EnsemblMetazoa" id="G2759.1">
    <property type="protein sequence ID" value="G2759.1:cds"/>
    <property type="gene ID" value="G2759"/>
</dbReference>
<name>A0A8W8LDL5_MAGGI</name>
<feature type="compositionally biased region" description="Basic and acidic residues" evidence="1">
    <location>
        <begin position="85"/>
        <end position="103"/>
    </location>
</feature>
<organism evidence="2 3">
    <name type="scientific">Magallana gigas</name>
    <name type="common">Pacific oyster</name>
    <name type="synonym">Crassostrea gigas</name>
    <dbReference type="NCBI Taxonomy" id="29159"/>
    <lineage>
        <taxon>Eukaryota</taxon>
        <taxon>Metazoa</taxon>
        <taxon>Spiralia</taxon>
        <taxon>Lophotrochozoa</taxon>
        <taxon>Mollusca</taxon>
        <taxon>Bivalvia</taxon>
        <taxon>Autobranchia</taxon>
        <taxon>Pteriomorphia</taxon>
        <taxon>Ostreida</taxon>
        <taxon>Ostreoidea</taxon>
        <taxon>Ostreidae</taxon>
        <taxon>Magallana</taxon>
    </lineage>
</organism>
<evidence type="ECO:0000256" key="1">
    <source>
        <dbReference type="SAM" id="MobiDB-lite"/>
    </source>
</evidence>
<dbReference type="Proteomes" id="UP000005408">
    <property type="component" value="Unassembled WGS sequence"/>
</dbReference>